<sequence>MSFSNNDKVDSFLNDIQFQSPEMFEILMSIRTIFHDTNLGLVEDIKYGGLVFTLSNTLIGGIFVYAKHISIEFSFGAELPDPDKILEGKGKKRRHIKIHVMEDVEKKKVKNFVGIAVNLN</sequence>
<dbReference type="Pfam" id="PF08818">
    <property type="entry name" value="DUF1801"/>
    <property type="match status" value="1"/>
</dbReference>
<evidence type="ECO:0000259" key="1">
    <source>
        <dbReference type="Pfam" id="PF08818"/>
    </source>
</evidence>
<dbReference type="AlphaFoldDB" id="A0A3B1ARB8"/>
<protein>
    <recommendedName>
        <fullName evidence="1">YdhG-like domain-containing protein</fullName>
    </recommendedName>
</protein>
<evidence type="ECO:0000313" key="2">
    <source>
        <dbReference type="EMBL" id="VAX02403.1"/>
    </source>
</evidence>
<reference evidence="2" key="1">
    <citation type="submission" date="2018-06" db="EMBL/GenBank/DDBJ databases">
        <authorList>
            <person name="Zhirakovskaya E."/>
        </authorList>
    </citation>
    <scope>NUCLEOTIDE SEQUENCE</scope>
</reference>
<dbReference type="EMBL" id="UOFU01000269">
    <property type="protein sequence ID" value="VAX02403.1"/>
    <property type="molecule type" value="Genomic_DNA"/>
</dbReference>
<feature type="domain" description="YdhG-like" evidence="1">
    <location>
        <begin position="25"/>
        <end position="114"/>
    </location>
</feature>
<dbReference type="InterPro" id="IPR014922">
    <property type="entry name" value="YdhG-like"/>
</dbReference>
<accession>A0A3B1ARB8</accession>
<proteinExistence type="predicted"/>
<gene>
    <name evidence="2" type="ORF">MNBD_GAMMA20-1750</name>
</gene>
<name>A0A3B1ARB8_9ZZZZ</name>
<dbReference type="SUPFAM" id="SSF159888">
    <property type="entry name" value="YdhG-like"/>
    <property type="match status" value="1"/>
</dbReference>
<organism evidence="2">
    <name type="scientific">hydrothermal vent metagenome</name>
    <dbReference type="NCBI Taxonomy" id="652676"/>
    <lineage>
        <taxon>unclassified sequences</taxon>
        <taxon>metagenomes</taxon>
        <taxon>ecological metagenomes</taxon>
    </lineage>
</organism>
<dbReference type="Gene3D" id="3.90.1150.200">
    <property type="match status" value="1"/>
</dbReference>